<dbReference type="Pfam" id="PF00246">
    <property type="entry name" value="Peptidase_M14"/>
    <property type="match status" value="1"/>
</dbReference>
<dbReference type="GO" id="GO:0006508">
    <property type="term" value="P:proteolysis"/>
    <property type="evidence" value="ECO:0007669"/>
    <property type="project" value="InterPro"/>
</dbReference>
<dbReference type="AlphaFoldDB" id="A0A841APU3"/>
<evidence type="ECO:0000256" key="1">
    <source>
        <dbReference type="PROSITE-ProRule" id="PRU01379"/>
    </source>
</evidence>
<keyword evidence="4" id="KW-1185">Reference proteome</keyword>
<dbReference type="EMBL" id="JACHMJ010000001">
    <property type="protein sequence ID" value="MBB5843585.1"/>
    <property type="molecule type" value="Genomic_DNA"/>
</dbReference>
<gene>
    <name evidence="3" type="ORF">HD599_001908</name>
</gene>
<protein>
    <recommendedName>
        <fullName evidence="2">Peptidase M14 domain-containing protein</fullName>
    </recommendedName>
</protein>
<dbReference type="SUPFAM" id="SSF53187">
    <property type="entry name" value="Zn-dependent exopeptidases"/>
    <property type="match status" value="1"/>
</dbReference>
<dbReference type="GO" id="GO:0004181">
    <property type="term" value="F:metallocarboxypeptidase activity"/>
    <property type="evidence" value="ECO:0007669"/>
    <property type="project" value="InterPro"/>
</dbReference>
<sequence length="466" mass="50930">MTSSTTGPTFGSTEDILRRAGLVPAIESFPLVDDLWARFALIAEQHPDLVSSRRVATSRRGEPILAYTVGSGRKNHLIVAGVHPNEPIGSWSAIHLAETLCADAELRESLDATWTIVPSIDPDGARLNEGWFENSGDRNFYARRFYRPAPEHQIEWSFPVSYKNLYFDEVLPETLGLMRLIDELKPDLYVSLHNGEMGGVYYYLSRPEPALYGILHAIPESLGLPLNTGEPESPVLEEYAPAIFGTGTMAEAYDYLESLGLDPTEIGGGSSSSEYILKYGTLAVVAELPYWSHVDADDQTELAESYGELVGRTGNDMRATGLALVDILERANPHLTLDTPYLYASRAFVPMLVGMGERDEVRSKLPEAQRPATVAERFGCEDVVTMFKLRYGGMLLRALQAEIVAGVAPVAVHRLAAELDTLYTRWQTDAAAADTADVIPINKLVGVQYGAILAAAVHLTGSGEQA</sequence>
<accession>A0A841APU3</accession>
<dbReference type="Proteomes" id="UP000536685">
    <property type="component" value="Unassembled WGS sequence"/>
</dbReference>
<comment type="caution">
    <text evidence="1">Lacks conserved residue(s) required for the propagation of feature annotation.</text>
</comment>
<dbReference type="RefSeq" id="WP_184236564.1">
    <property type="nucleotide sequence ID" value="NZ_JACHMJ010000001.1"/>
</dbReference>
<dbReference type="PROSITE" id="PS52035">
    <property type="entry name" value="PEPTIDASE_M14"/>
    <property type="match status" value="1"/>
</dbReference>
<proteinExistence type="inferred from homology"/>
<evidence type="ECO:0000259" key="2">
    <source>
        <dbReference type="PROSITE" id="PS52035"/>
    </source>
</evidence>
<comment type="caution">
    <text evidence="3">The sequence shown here is derived from an EMBL/GenBank/DDBJ whole genome shotgun (WGS) entry which is preliminary data.</text>
</comment>
<dbReference type="GO" id="GO:0008270">
    <property type="term" value="F:zinc ion binding"/>
    <property type="evidence" value="ECO:0007669"/>
    <property type="project" value="InterPro"/>
</dbReference>
<dbReference type="Gene3D" id="3.40.630.10">
    <property type="entry name" value="Zn peptidases"/>
    <property type="match status" value="1"/>
</dbReference>
<feature type="domain" description="Peptidase M14" evidence="2">
    <location>
        <begin position="27"/>
        <end position="294"/>
    </location>
</feature>
<organism evidence="3 4">
    <name type="scientific">Conyzicola lurida</name>
    <dbReference type="NCBI Taxonomy" id="1172621"/>
    <lineage>
        <taxon>Bacteria</taxon>
        <taxon>Bacillati</taxon>
        <taxon>Actinomycetota</taxon>
        <taxon>Actinomycetes</taxon>
        <taxon>Micrococcales</taxon>
        <taxon>Microbacteriaceae</taxon>
        <taxon>Conyzicola</taxon>
    </lineage>
</organism>
<dbReference type="InterPro" id="IPR000834">
    <property type="entry name" value="Peptidase_M14"/>
</dbReference>
<comment type="similarity">
    <text evidence="1">Belongs to the peptidase M14 family.</text>
</comment>
<evidence type="ECO:0000313" key="3">
    <source>
        <dbReference type="EMBL" id="MBB5843585.1"/>
    </source>
</evidence>
<evidence type="ECO:0000313" key="4">
    <source>
        <dbReference type="Proteomes" id="UP000536685"/>
    </source>
</evidence>
<reference evidence="3 4" key="1">
    <citation type="submission" date="2020-08" db="EMBL/GenBank/DDBJ databases">
        <title>Sequencing the genomes of 1000 actinobacteria strains.</title>
        <authorList>
            <person name="Klenk H.-P."/>
        </authorList>
    </citation>
    <scope>NUCLEOTIDE SEQUENCE [LARGE SCALE GENOMIC DNA]</scope>
    <source>
        <strain evidence="3 4">DSM 105784</strain>
    </source>
</reference>
<name>A0A841APU3_9MICO</name>